<evidence type="ECO:0000256" key="1">
    <source>
        <dbReference type="ARBA" id="ARBA00022527"/>
    </source>
</evidence>
<dbReference type="SUPFAM" id="SSF55874">
    <property type="entry name" value="ATPase domain of HSP90 chaperone/DNA topoisomerase II/histidine kinase"/>
    <property type="match status" value="1"/>
</dbReference>
<evidence type="ECO:0000313" key="5">
    <source>
        <dbReference type="Proteomes" id="UP000609879"/>
    </source>
</evidence>
<dbReference type="InterPro" id="IPR050267">
    <property type="entry name" value="Anti-sigma-factor_SerPK"/>
</dbReference>
<dbReference type="Gene3D" id="3.30.565.10">
    <property type="entry name" value="Histidine kinase-like ATPase, C-terminal domain"/>
    <property type="match status" value="1"/>
</dbReference>
<feature type="region of interest" description="Disordered" evidence="2">
    <location>
        <begin position="1"/>
        <end position="25"/>
    </location>
</feature>
<dbReference type="Proteomes" id="UP000609879">
    <property type="component" value="Unassembled WGS sequence"/>
</dbReference>
<dbReference type="Pfam" id="PF13581">
    <property type="entry name" value="HATPase_c_2"/>
    <property type="match status" value="1"/>
</dbReference>
<dbReference type="InterPro" id="IPR003594">
    <property type="entry name" value="HATPase_dom"/>
</dbReference>
<dbReference type="EMBL" id="BOMI01000016">
    <property type="protein sequence ID" value="GID72474.1"/>
    <property type="molecule type" value="Genomic_DNA"/>
</dbReference>
<feature type="compositionally biased region" description="Basic residues" evidence="2">
    <location>
        <begin position="12"/>
        <end position="21"/>
    </location>
</feature>
<dbReference type="CDD" id="cd16936">
    <property type="entry name" value="HATPase_RsbW-like"/>
    <property type="match status" value="1"/>
</dbReference>
<organism evidence="4 5">
    <name type="scientific">Paractinoplanes deccanensis</name>
    <dbReference type="NCBI Taxonomy" id="113561"/>
    <lineage>
        <taxon>Bacteria</taxon>
        <taxon>Bacillati</taxon>
        <taxon>Actinomycetota</taxon>
        <taxon>Actinomycetes</taxon>
        <taxon>Micromonosporales</taxon>
        <taxon>Micromonosporaceae</taxon>
        <taxon>Paractinoplanes</taxon>
    </lineage>
</organism>
<evidence type="ECO:0000256" key="2">
    <source>
        <dbReference type="SAM" id="MobiDB-lite"/>
    </source>
</evidence>
<keyword evidence="1" id="KW-0418">Kinase</keyword>
<feature type="domain" description="Histidine kinase/HSP90-like ATPase" evidence="3">
    <location>
        <begin position="153"/>
        <end position="249"/>
    </location>
</feature>
<dbReference type="Gene3D" id="3.30.750.24">
    <property type="entry name" value="STAS domain"/>
    <property type="match status" value="1"/>
</dbReference>
<dbReference type="SUPFAM" id="SSF52091">
    <property type="entry name" value="SpoIIaa-like"/>
    <property type="match status" value="1"/>
</dbReference>
<feature type="compositionally biased region" description="Basic and acidic residues" evidence="2">
    <location>
        <begin position="1"/>
        <end position="11"/>
    </location>
</feature>
<dbReference type="InterPro" id="IPR036513">
    <property type="entry name" value="STAS_dom_sf"/>
</dbReference>
<gene>
    <name evidence="4" type="ORF">Ade02nite_11150</name>
</gene>
<dbReference type="PANTHER" id="PTHR35526:SF3">
    <property type="entry name" value="ANTI-SIGMA-F FACTOR RSBW"/>
    <property type="match status" value="1"/>
</dbReference>
<reference evidence="4 5" key="1">
    <citation type="submission" date="2021-01" db="EMBL/GenBank/DDBJ databases">
        <title>Whole genome shotgun sequence of Actinoplanes deccanensis NBRC 13994.</title>
        <authorList>
            <person name="Komaki H."/>
            <person name="Tamura T."/>
        </authorList>
    </citation>
    <scope>NUCLEOTIDE SEQUENCE [LARGE SCALE GENOMIC DNA]</scope>
    <source>
        <strain evidence="4 5">NBRC 13994</strain>
    </source>
</reference>
<name>A0ABQ3XXJ5_9ACTN</name>
<sequence length="272" mass="29514">MNTRRWPDMRVRHPLPRHHSHTGGSVEVSADVDCALTLVTVRGSWSNALRRDVFVCLKKALGEHPTGLVVDLSALDDPHASGLTTWLTMSQVAGAMQPPVRIVACLPSATVLADRLHRLGGANFLPTFETVAEARAACLAGVPATDRVRLQLPPDPDTPALARNLVTEACGAWRLPDVLYPGRLVMSELAANAVEHARTQITVVVSRRGNGLHLVVRDRDPRLPRIIEPPTPPVDRWEVRGMGLRAVQAASAGWGALPCAEGKMVWATIRPR</sequence>
<comment type="caution">
    <text evidence="4">The sequence shown here is derived from an EMBL/GenBank/DDBJ whole genome shotgun (WGS) entry which is preliminary data.</text>
</comment>
<proteinExistence type="predicted"/>
<dbReference type="PANTHER" id="PTHR35526">
    <property type="entry name" value="ANTI-SIGMA-F FACTOR RSBW-RELATED"/>
    <property type="match status" value="1"/>
</dbReference>
<evidence type="ECO:0000313" key="4">
    <source>
        <dbReference type="EMBL" id="GID72474.1"/>
    </source>
</evidence>
<keyword evidence="5" id="KW-1185">Reference proteome</keyword>
<keyword evidence="1" id="KW-0808">Transferase</keyword>
<protein>
    <recommendedName>
        <fullName evidence="3">Histidine kinase/HSP90-like ATPase domain-containing protein</fullName>
    </recommendedName>
</protein>
<dbReference type="RefSeq" id="WP_203760423.1">
    <property type="nucleotide sequence ID" value="NZ_BAAABO010000025.1"/>
</dbReference>
<keyword evidence="1" id="KW-0723">Serine/threonine-protein kinase</keyword>
<evidence type="ECO:0000259" key="3">
    <source>
        <dbReference type="Pfam" id="PF13581"/>
    </source>
</evidence>
<dbReference type="InterPro" id="IPR036890">
    <property type="entry name" value="HATPase_C_sf"/>
</dbReference>
<accession>A0ABQ3XXJ5</accession>